<name>A0ABP8NFF1_9BACT</name>
<sequence>MEQQQVLIKIVLDNWYGTVARTNKLLGELTDAEIEGEVSADRNSGKYLLGHLAAVHDRMMPLLGFGEQAYAHYNDVFLTSPDRSGKEMPSVAELRASWNDANAKLDAHFKTLSAADWFQRHTSVSEEDFAKEPHRNKLGVVVSRTNHLAGHLGQMVFLKKK</sequence>
<reference evidence="3" key="1">
    <citation type="journal article" date="2019" name="Int. J. Syst. Evol. Microbiol.">
        <title>The Global Catalogue of Microorganisms (GCM) 10K type strain sequencing project: providing services to taxonomists for standard genome sequencing and annotation.</title>
        <authorList>
            <consortium name="The Broad Institute Genomics Platform"/>
            <consortium name="The Broad Institute Genome Sequencing Center for Infectious Disease"/>
            <person name="Wu L."/>
            <person name="Ma J."/>
        </authorList>
    </citation>
    <scope>NUCLEOTIDE SEQUENCE [LARGE SCALE GENOMIC DNA]</scope>
    <source>
        <strain evidence="3">JCM 32105</strain>
    </source>
</reference>
<dbReference type="Pfam" id="PF12867">
    <property type="entry name" value="DinB_2"/>
    <property type="match status" value="1"/>
</dbReference>
<dbReference type="EMBL" id="BAABFA010000010">
    <property type="protein sequence ID" value="GAA4464948.1"/>
    <property type="molecule type" value="Genomic_DNA"/>
</dbReference>
<accession>A0ABP8NFF1</accession>
<dbReference type="Proteomes" id="UP001500067">
    <property type="component" value="Unassembled WGS sequence"/>
</dbReference>
<protein>
    <recommendedName>
        <fullName evidence="1">DinB-like domain-containing protein</fullName>
    </recommendedName>
</protein>
<evidence type="ECO:0000313" key="2">
    <source>
        <dbReference type="EMBL" id="GAA4464948.1"/>
    </source>
</evidence>
<keyword evidence="3" id="KW-1185">Reference proteome</keyword>
<dbReference type="Gene3D" id="1.20.120.450">
    <property type="entry name" value="dinb family like domain"/>
    <property type="match status" value="1"/>
</dbReference>
<feature type="domain" description="DinB-like" evidence="1">
    <location>
        <begin position="18"/>
        <end position="155"/>
    </location>
</feature>
<proteinExistence type="predicted"/>
<dbReference type="SUPFAM" id="SSF109854">
    <property type="entry name" value="DinB/YfiT-like putative metalloenzymes"/>
    <property type="match status" value="1"/>
</dbReference>
<evidence type="ECO:0000313" key="3">
    <source>
        <dbReference type="Proteomes" id="UP001500067"/>
    </source>
</evidence>
<dbReference type="RefSeq" id="WP_345081345.1">
    <property type="nucleotide sequence ID" value="NZ_BAABFA010000010.1"/>
</dbReference>
<gene>
    <name evidence="2" type="ORF">GCM10023093_16310</name>
</gene>
<organism evidence="2 3">
    <name type="scientific">Nemorincola caseinilytica</name>
    <dbReference type="NCBI Taxonomy" id="2054315"/>
    <lineage>
        <taxon>Bacteria</taxon>
        <taxon>Pseudomonadati</taxon>
        <taxon>Bacteroidota</taxon>
        <taxon>Chitinophagia</taxon>
        <taxon>Chitinophagales</taxon>
        <taxon>Chitinophagaceae</taxon>
        <taxon>Nemorincola</taxon>
    </lineage>
</organism>
<comment type="caution">
    <text evidence="2">The sequence shown here is derived from an EMBL/GenBank/DDBJ whole genome shotgun (WGS) entry which is preliminary data.</text>
</comment>
<dbReference type="InterPro" id="IPR034660">
    <property type="entry name" value="DinB/YfiT-like"/>
</dbReference>
<dbReference type="InterPro" id="IPR024775">
    <property type="entry name" value="DinB-like"/>
</dbReference>
<evidence type="ECO:0000259" key="1">
    <source>
        <dbReference type="Pfam" id="PF12867"/>
    </source>
</evidence>